<keyword evidence="10" id="KW-1185">Reference proteome</keyword>
<evidence type="ECO:0000256" key="5">
    <source>
        <dbReference type="RuleBase" id="RU003616"/>
    </source>
</evidence>
<protein>
    <submittedName>
        <fullName evidence="9">Small heat-shock protein, putative</fullName>
    </submittedName>
</protein>
<dbReference type="KEGG" id="tcc:18590146"/>
<dbReference type="Pfam" id="PF00011">
    <property type="entry name" value="HSP20"/>
    <property type="match status" value="1"/>
</dbReference>
<dbReference type="PROSITE" id="PS01031">
    <property type="entry name" value="SHSP"/>
    <property type="match status" value="1"/>
</dbReference>
<evidence type="ECO:0000256" key="2">
    <source>
        <dbReference type="ARBA" id="ARBA00022475"/>
    </source>
</evidence>
<dbReference type="InterPro" id="IPR002068">
    <property type="entry name" value="A-crystallin/Hsp20_dom"/>
</dbReference>
<dbReference type="InterPro" id="IPR008978">
    <property type="entry name" value="HSP20-like_chaperone"/>
</dbReference>
<evidence type="ECO:0000256" key="4">
    <source>
        <dbReference type="PROSITE-ProRule" id="PRU00285"/>
    </source>
</evidence>
<dbReference type="Gene3D" id="2.60.40.790">
    <property type="match status" value="1"/>
</dbReference>
<sequence length="241" mass="26682">MDSKPKPVYEDFEVHTEWVNEASYDALVASVPGFKREQLKVQISSGGNLRISGERPIGDTKFSRFHKEIPIPSNWDQSKINAKVMDGMLQLKHPKLITSAEKQEEAKPSEEVPQSPEDVPHKQKNGPEQAVQESSPKATLENQTGEETNEAAKDVSEKAPNKEDMKDKKADIVAAANEANMTMDGTGIYQQLGIFKQVLDSLVLGLKNPSKVMNMALVAFLAVLLALFVRDGIRSLGNYYN</sequence>
<dbReference type="HOGENOM" id="CLU_086200_0_0_1"/>
<dbReference type="Gramene" id="Tc09v2_t022150.1">
    <property type="protein sequence ID" value="Tc09v2_p022150.1"/>
    <property type="gene ID" value="Tc09v2_g022150"/>
</dbReference>
<evidence type="ECO:0000313" key="9">
    <source>
        <dbReference type="EMBL" id="EOY33184.1"/>
    </source>
</evidence>
<evidence type="ECO:0000256" key="6">
    <source>
        <dbReference type="SAM" id="MobiDB-lite"/>
    </source>
</evidence>
<dbReference type="AlphaFoldDB" id="A0A061GZK3"/>
<gene>
    <name evidence="9" type="ORF">TCM_041155</name>
</gene>
<keyword evidence="7" id="KW-0812">Transmembrane</keyword>
<evidence type="ECO:0000259" key="8">
    <source>
        <dbReference type="PROSITE" id="PS01031"/>
    </source>
</evidence>
<evidence type="ECO:0000256" key="1">
    <source>
        <dbReference type="ARBA" id="ARBA00004162"/>
    </source>
</evidence>
<dbReference type="Proteomes" id="UP000026915">
    <property type="component" value="Chromosome 9"/>
</dbReference>
<feature type="region of interest" description="Disordered" evidence="6">
    <location>
        <begin position="100"/>
        <end position="167"/>
    </location>
</feature>
<feature type="transmembrane region" description="Helical" evidence="7">
    <location>
        <begin position="212"/>
        <end position="229"/>
    </location>
</feature>
<reference evidence="9 10" key="1">
    <citation type="journal article" date="2013" name="Genome Biol.">
        <title>The genome sequence of the most widely cultivated cacao type and its use to identify candidate genes regulating pod color.</title>
        <authorList>
            <person name="Motamayor J.C."/>
            <person name="Mockaitis K."/>
            <person name="Schmutz J."/>
            <person name="Haiminen N."/>
            <person name="Iii D.L."/>
            <person name="Cornejo O."/>
            <person name="Findley S.D."/>
            <person name="Zheng P."/>
            <person name="Utro F."/>
            <person name="Royaert S."/>
            <person name="Saski C."/>
            <person name="Jenkins J."/>
            <person name="Podicheti R."/>
            <person name="Zhao M."/>
            <person name="Scheffler B.E."/>
            <person name="Stack J.C."/>
            <person name="Feltus F.A."/>
            <person name="Mustiga G.M."/>
            <person name="Amores F."/>
            <person name="Phillips W."/>
            <person name="Marelli J.P."/>
            <person name="May G.D."/>
            <person name="Shapiro H."/>
            <person name="Ma J."/>
            <person name="Bustamante C.D."/>
            <person name="Schnell R.J."/>
            <person name="Main D."/>
            <person name="Gilbert D."/>
            <person name="Parida L."/>
            <person name="Kuhn D.N."/>
        </authorList>
    </citation>
    <scope>NUCLEOTIDE SEQUENCE [LARGE SCALE GENOMIC DNA]</scope>
    <source>
        <strain evidence="10">cv. Matina 1-6</strain>
    </source>
</reference>
<dbReference type="SUPFAM" id="SSF49764">
    <property type="entry name" value="HSP20-like chaperones"/>
    <property type="match status" value="1"/>
</dbReference>
<dbReference type="eggNOG" id="KOG0710">
    <property type="taxonomic scope" value="Eukaryota"/>
</dbReference>
<keyword evidence="7" id="KW-1133">Transmembrane helix</keyword>
<dbReference type="EMBL" id="CM001887">
    <property type="protein sequence ID" value="EOY33184.1"/>
    <property type="molecule type" value="Genomic_DNA"/>
</dbReference>
<dbReference type="GO" id="GO:0005886">
    <property type="term" value="C:plasma membrane"/>
    <property type="evidence" value="ECO:0007669"/>
    <property type="project" value="UniProtKB-SubCell"/>
</dbReference>
<name>A0A061GZK3_THECC</name>
<keyword evidence="3" id="KW-0611">Plant defense</keyword>
<evidence type="ECO:0000256" key="7">
    <source>
        <dbReference type="SAM" id="Phobius"/>
    </source>
</evidence>
<evidence type="ECO:0000256" key="3">
    <source>
        <dbReference type="ARBA" id="ARBA00022821"/>
    </source>
</evidence>
<feature type="domain" description="SHSP" evidence="8">
    <location>
        <begin position="7"/>
        <end position="115"/>
    </location>
</feature>
<dbReference type="InParanoid" id="A0A061GZK3"/>
<keyword evidence="7" id="KW-0472">Membrane</keyword>
<dbReference type="FunCoup" id="A0A061GZK3">
    <property type="interactions" value="42"/>
</dbReference>
<accession>A0A061GZK3</accession>
<comment type="similarity">
    <text evidence="4 5">Belongs to the small heat shock protein (HSP20) family.</text>
</comment>
<feature type="compositionally biased region" description="Basic and acidic residues" evidence="6">
    <location>
        <begin position="101"/>
        <end position="110"/>
    </location>
</feature>
<proteinExistence type="inferred from homology"/>
<feature type="compositionally biased region" description="Basic and acidic residues" evidence="6">
    <location>
        <begin position="150"/>
        <end position="167"/>
    </location>
</feature>
<dbReference type="PANTHER" id="PTHR43670:SF73">
    <property type="entry name" value="INACTIVE PROTEIN RESTRICTED TEV MOVEMENT 2-LIKE"/>
    <property type="match status" value="1"/>
</dbReference>
<feature type="compositionally biased region" description="Polar residues" evidence="6">
    <location>
        <begin position="131"/>
        <end position="146"/>
    </location>
</feature>
<dbReference type="OMA" id="PRPAYEN"/>
<dbReference type="Gramene" id="EOY33184">
    <property type="protein sequence ID" value="EOY33184"/>
    <property type="gene ID" value="TCM_041155"/>
</dbReference>
<dbReference type="GO" id="GO:0006952">
    <property type="term" value="P:defense response"/>
    <property type="evidence" value="ECO:0007669"/>
    <property type="project" value="UniProtKB-KW"/>
</dbReference>
<dbReference type="OrthoDB" id="1431247at2759"/>
<organism evidence="9 10">
    <name type="scientific">Theobroma cacao</name>
    <name type="common">Cacao</name>
    <name type="synonym">Cocoa</name>
    <dbReference type="NCBI Taxonomy" id="3641"/>
    <lineage>
        <taxon>Eukaryota</taxon>
        <taxon>Viridiplantae</taxon>
        <taxon>Streptophyta</taxon>
        <taxon>Embryophyta</taxon>
        <taxon>Tracheophyta</taxon>
        <taxon>Spermatophyta</taxon>
        <taxon>Magnoliopsida</taxon>
        <taxon>eudicotyledons</taxon>
        <taxon>Gunneridae</taxon>
        <taxon>Pentapetalae</taxon>
        <taxon>rosids</taxon>
        <taxon>malvids</taxon>
        <taxon>Malvales</taxon>
        <taxon>Malvaceae</taxon>
        <taxon>Byttnerioideae</taxon>
        <taxon>Theobroma</taxon>
    </lineage>
</organism>
<evidence type="ECO:0000313" key="10">
    <source>
        <dbReference type="Proteomes" id="UP000026915"/>
    </source>
</evidence>
<keyword evidence="2" id="KW-1003">Cell membrane</keyword>
<dbReference type="PANTHER" id="PTHR43670">
    <property type="entry name" value="HEAT SHOCK PROTEIN 26"/>
    <property type="match status" value="1"/>
</dbReference>
<dbReference type="CDD" id="cd06464">
    <property type="entry name" value="ACD_sHsps-like"/>
    <property type="match status" value="1"/>
</dbReference>
<comment type="subcellular location">
    <subcellularLocation>
        <location evidence="1">Cell membrane</location>
        <topology evidence="1">Single-pass membrane protein</topology>
    </subcellularLocation>
</comment>
<dbReference type="GO" id="GO:0034605">
    <property type="term" value="P:cellular response to heat"/>
    <property type="evidence" value="ECO:0000318"/>
    <property type="project" value="GO_Central"/>
</dbReference>